<keyword evidence="2" id="KW-1185">Reference proteome</keyword>
<protein>
    <submittedName>
        <fullName evidence="1">Uncharacterized protein</fullName>
    </submittedName>
</protein>
<accession>A0ABY1NTY7</accession>
<dbReference type="EMBL" id="FXTT01000002">
    <property type="protein sequence ID" value="SMP17470.1"/>
    <property type="molecule type" value="Genomic_DNA"/>
</dbReference>
<evidence type="ECO:0000313" key="2">
    <source>
        <dbReference type="Proteomes" id="UP001157914"/>
    </source>
</evidence>
<comment type="caution">
    <text evidence="1">The sequence shown here is derived from an EMBL/GenBank/DDBJ whole genome shotgun (WGS) entry which is preliminary data.</text>
</comment>
<dbReference type="RefSeq" id="WP_155190565.1">
    <property type="nucleotide sequence ID" value="NZ_BAAAEA010000003.1"/>
</dbReference>
<reference evidence="1 2" key="1">
    <citation type="submission" date="2017-05" db="EMBL/GenBank/DDBJ databases">
        <authorList>
            <person name="Varghese N."/>
            <person name="Submissions S."/>
        </authorList>
    </citation>
    <scope>NUCLEOTIDE SEQUENCE [LARGE SCALE GENOMIC DNA]</scope>
    <source>
        <strain evidence="1 2">DSM 15949</strain>
    </source>
</reference>
<gene>
    <name evidence="1" type="ORF">SAMN06265374_1829</name>
</gene>
<proteinExistence type="predicted"/>
<organism evidence="1 2">
    <name type="scientific">Roseibium denhamense</name>
    <dbReference type="NCBI Taxonomy" id="76305"/>
    <lineage>
        <taxon>Bacteria</taxon>
        <taxon>Pseudomonadati</taxon>
        <taxon>Pseudomonadota</taxon>
        <taxon>Alphaproteobacteria</taxon>
        <taxon>Hyphomicrobiales</taxon>
        <taxon>Stappiaceae</taxon>
        <taxon>Roseibium</taxon>
    </lineage>
</organism>
<sequence length="296" mass="31900">MFLNWKTFAVIAGCLAVLSVLGPFLASHLTRSNYAAIIEDEYDLTPMVPPNNHFGPGFFYVVGWDGNIDRVVCDASGYADRVTYSQTKTVSVSSKFTADSDILGQLSASEEASAAANSIRSIKVIIRDAEVGHLDDAARLEVLGELTQDRFCRLALDKAIADGYCVAQGTHVLRATADVKVITTSGAESDLSAEGSMPSMVEAAVMQSLRANLGTSINTDFQGEKLYFGFRLEDRCIQDPDDAYNRSTPVSKWWHVIAVQNVYSKTYQSFANLLGNGLSNNALAGGNAPNATATMN</sequence>
<dbReference type="Proteomes" id="UP001157914">
    <property type="component" value="Unassembled WGS sequence"/>
</dbReference>
<name>A0ABY1NTY7_9HYPH</name>
<evidence type="ECO:0000313" key="1">
    <source>
        <dbReference type="EMBL" id="SMP17470.1"/>
    </source>
</evidence>